<reference evidence="3 4" key="1">
    <citation type="submission" date="2018-07" db="EMBL/GenBank/DDBJ databases">
        <title>Sequencing the genomes of 1000 actinobacteria strains.</title>
        <authorList>
            <person name="Klenk H.-P."/>
        </authorList>
    </citation>
    <scope>NUCLEOTIDE SEQUENCE [LARGE SCALE GENOMIC DNA]</scope>
    <source>
        <strain evidence="3 4">DSM 14442</strain>
    </source>
</reference>
<dbReference type="EMBL" id="QREH01000001">
    <property type="protein sequence ID" value="REE04253.1"/>
    <property type="molecule type" value="Genomic_DNA"/>
</dbReference>
<evidence type="ECO:0000313" key="4">
    <source>
        <dbReference type="Proteomes" id="UP000256727"/>
    </source>
</evidence>
<sequence>MDQGASGDGRVSNYDFLSAQWPGVFGDARAAETYALRDARSSLLYARRALEALVDWLYTADPTLRVPLHDDLNNRLTEQRFQALVPPMVRDKMHAIRKVANKGIHGAQPVSTQISAHVVAELFHVGVWLATRYTTDPGARPSSGTTFDPALLAPKPASGVVQLTKAEAEALAGRLDAKDAELKEAAGKEAGYEARIKALQAEVEAAKKANEKIPDEHDYTEVGTREYIDLYLAEAGWDVTARNVREFPVHTMPTAAGTLDGDGAVDYVLWGADGKPLAVLEAKRTSKDAHAGQQQAKYYADCLERAYGQRPVIYYSNGYRHWLWEDTLYPEREVLGFHTRDELQLMVDRRTQRHPLAQAPIPVGIADRPYQQEAIRAVAEAFDDAKRRRALLVMATGTGKTRTVVALTQLLSENRWVKRVLFLADRNALVTQAARAFKNLLPGSSPAILGSDEDAGSRIHVSTYPTMMNLINASTSGEVTGPERRGVGYYDLVIVDEAHRSVYQKYRHIFAYFDALVIGLTATPHSEVDRNTYALFGIENNNPTSAYELDEAVEDEWLVPPRVIDVPVGFMRAGVRYDELSPEEQEEWDEKEWDEDGLIPDEVAAPEVNRWLFNTDTVDKVLEVLMDRGHKVAGGDKLGKTIVFARNQDHARFIVQRFDANYPAQAGNFARVITHSVNYAQRLIDDFSDPNKDPQIAVSVDMLDTGIDVPDVVNLVFFKPVRSKAKFWQMIGRGTRLRPDLYGPDQPKTDFLVFDVCGNAEFFNAGLSAPDATLGRSLAARTFATRVQLLRAAALTGYDSGFRADLVSHLGSTVRGLPAHNFLVRPHLAAVERFAQDSAWEKLTDLDAAVVDQELAPLAAVVPGEGKEESKRFDLLVLQAELAALNGDTAGLAQLGAQLVKIAAALKDQQNIPKIAAQLHVIDAVVEMGAEDGAWTTVDPLWLETVRGKLRELVPLIERRKRNLVYTNFEDVRGELTEVDLEGVKHSAFDVSYYRERAALYLQGHLEHITMQKLRRGRALTTTDLASLEQILLDSGAGSREDLERAAAGDLAGFIRSLVGLDPEAVQEAFAQFISESTLNTRQLKLLNMLIAQLTRGGGMTAGALYEPPYTDIAPHGPDDLFPADTVDRIFDLVNRFGSTSLPASEDAVGEIA</sequence>
<dbReference type="CDD" id="cd18799">
    <property type="entry name" value="SF2_C_EcoAI-like"/>
    <property type="match status" value="1"/>
</dbReference>
<dbReference type="SMART" id="SM00487">
    <property type="entry name" value="DEXDc"/>
    <property type="match status" value="1"/>
</dbReference>
<dbReference type="SUPFAM" id="SSF52540">
    <property type="entry name" value="P-loop containing nucleoside triphosphate hydrolases"/>
    <property type="match status" value="1"/>
</dbReference>
<feature type="coiled-coil region" evidence="1">
    <location>
        <begin position="182"/>
        <end position="216"/>
    </location>
</feature>
<dbReference type="InterPro" id="IPR014001">
    <property type="entry name" value="Helicase_ATP-bd"/>
</dbReference>
<dbReference type="Pfam" id="PF04851">
    <property type="entry name" value="ResIII"/>
    <property type="match status" value="1"/>
</dbReference>
<dbReference type="GO" id="GO:0006304">
    <property type="term" value="P:DNA modification"/>
    <property type="evidence" value="ECO:0007669"/>
    <property type="project" value="InterPro"/>
</dbReference>
<dbReference type="PANTHER" id="PTHR47396:SF1">
    <property type="entry name" value="ATP-DEPENDENT HELICASE IRC3-RELATED"/>
    <property type="match status" value="1"/>
</dbReference>
<protein>
    <submittedName>
        <fullName evidence="3">Type I restriction enzyme R subunit</fullName>
    </submittedName>
</protein>
<evidence type="ECO:0000313" key="3">
    <source>
        <dbReference type="EMBL" id="REE04253.1"/>
    </source>
</evidence>
<dbReference type="InterPro" id="IPR013670">
    <property type="entry name" value="EcoEI_R_C_dom"/>
</dbReference>
<dbReference type="AlphaFoldDB" id="A0A3D9LGN6"/>
<dbReference type="InterPro" id="IPR001650">
    <property type="entry name" value="Helicase_C-like"/>
</dbReference>
<dbReference type="Pfam" id="PF08463">
    <property type="entry name" value="EcoEI_R_C"/>
    <property type="match status" value="1"/>
</dbReference>
<dbReference type="Pfam" id="PF13643">
    <property type="entry name" value="DUF4145"/>
    <property type="match status" value="1"/>
</dbReference>
<dbReference type="InterPro" id="IPR050742">
    <property type="entry name" value="Helicase_Restrict-Modif_Enz"/>
</dbReference>
<name>A0A3D9LGN6_9MICC</name>
<dbReference type="Proteomes" id="UP000256727">
    <property type="component" value="Unassembled WGS sequence"/>
</dbReference>
<dbReference type="CDD" id="cd18032">
    <property type="entry name" value="DEXHc_RE_I_III_res"/>
    <property type="match status" value="1"/>
</dbReference>
<accession>A0A3D9LGN6</accession>
<evidence type="ECO:0000256" key="1">
    <source>
        <dbReference type="SAM" id="Coils"/>
    </source>
</evidence>
<comment type="caution">
    <text evidence="3">The sequence shown here is derived from an EMBL/GenBank/DDBJ whole genome shotgun (WGS) entry which is preliminary data.</text>
</comment>
<dbReference type="InterPro" id="IPR027417">
    <property type="entry name" value="P-loop_NTPase"/>
</dbReference>
<dbReference type="GO" id="GO:0003677">
    <property type="term" value="F:DNA binding"/>
    <property type="evidence" value="ECO:0007669"/>
    <property type="project" value="InterPro"/>
</dbReference>
<dbReference type="GO" id="GO:0016787">
    <property type="term" value="F:hydrolase activity"/>
    <property type="evidence" value="ECO:0007669"/>
    <property type="project" value="InterPro"/>
</dbReference>
<dbReference type="PANTHER" id="PTHR47396">
    <property type="entry name" value="TYPE I RESTRICTION ENZYME ECOKI R PROTEIN"/>
    <property type="match status" value="1"/>
</dbReference>
<evidence type="ECO:0000259" key="2">
    <source>
        <dbReference type="PROSITE" id="PS51192"/>
    </source>
</evidence>
<dbReference type="InterPro" id="IPR006935">
    <property type="entry name" value="Helicase/UvrB_N"/>
</dbReference>
<dbReference type="Pfam" id="PF00271">
    <property type="entry name" value="Helicase_C"/>
    <property type="match status" value="1"/>
</dbReference>
<proteinExistence type="predicted"/>
<dbReference type="Gene3D" id="3.40.50.300">
    <property type="entry name" value="P-loop containing nucleotide triphosphate hydrolases"/>
    <property type="match status" value="2"/>
</dbReference>
<dbReference type="GO" id="GO:0005524">
    <property type="term" value="F:ATP binding"/>
    <property type="evidence" value="ECO:0007669"/>
    <property type="project" value="InterPro"/>
</dbReference>
<gene>
    <name evidence="3" type="ORF">C8E99_2081</name>
</gene>
<feature type="domain" description="Helicase ATP-binding" evidence="2">
    <location>
        <begin position="381"/>
        <end position="542"/>
    </location>
</feature>
<dbReference type="Gene3D" id="3.90.1570.30">
    <property type="match status" value="1"/>
</dbReference>
<keyword evidence="1" id="KW-0175">Coiled coil</keyword>
<dbReference type="GO" id="GO:0005829">
    <property type="term" value="C:cytosol"/>
    <property type="evidence" value="ECO:0007669"/>
    <property type="project" value="TreeGrafter"/>
</dbReference>
<organism evidence="3 4">
    <name type="scientific">Citricoccus muralis</name>
    <dbReference type="NCBI Taxonomy" id="169134"/>
    <lineage>
        <taxon>Bacteria</taxon>
        <taxon>Bacillati</taxon>
        <taxon>Actinomycetota</taxon>
        <taxon>Actinomycetes</taxon>
        <taxon>Micrococcales</taxon>
        <taxon>Micrococcaceae</taxon>
        <taxon>Citricoccus</taxon>
    </lineage>
</organism>
<dbReference type="PROSITE" id="PS51192">
    <property type="entry name" value="HELICASE_ATP_BIND_1"/>
    <property type="match status" value="1"/>
</dbReference>
<dbReference type="InterPro" id="IPR025285">
    <property type="entry name" value="DUF4145"/>
</dbReference>
<keyword evidence="4" id="KW-1185">Reference proteome</keyword>